<name>A0ABU2AXP1_9MICC</name>
<feature type="transmembrane region" description="Helical" evidence="5">
    <location>
        <begin position="124"/>
        <end position="147"/>
    </location>
</feature>
<proteinExistence type="predicted"/>
<evidence type="ECO:0000256" key="4">
    <source>
        <dbReference type="ARBA" id="ARBA00023136"/>
    </source>
</evidence>
<protein>
    <submittedName>
        <fullName evidence="7">ABC-2 type transport system permease protein</fullName>
    </submittedName>
</protein>
<reference evidence="7 8" key="1">
    <citation type="submission" date="2023-07" db="EMBL/GenBank/DDBJ databases">
        <title>Sequencing the genomes of 1000 actinobacteria strains.</title>
        <authorList>
            <person name="Klenk H.-P."/>
        </authorList>
    </citation>
    <scope>NUCLEOTIDE SEQUENCE [LARGE SCALE GENOMIC DNA]</scope>
    <source>
        <strain evidence="7 8">DSM 22966</strain>
    </source>
</reference>
<evidence type="ECO:0000256" key="1">
    <source>
        <dbReference type="ARBA" id="ARBA00004141"/>
    </source>
</evidence>
<evidence type="ECO:0000313" key="8">
    <source>
        <dbReference type="Proteomes" id="UP001183794"/>
    </source>
</evidence>
<dbReference type="InterPro" id="IPR013525">
    <property type="entry name" value="ABC2_TM"/>
</dbReference>
<evidence type="ECO:0000256" key="2">
    <source>
        <dbReference type="ARBA" id="ARBA00022692"/>
    </source>
</evidence>
<feature type="transmembrane region" description="Helical" evidence="5">
    <location>
        <begin position="255"/>
        <end position="272"/>
    </location>
</feature>
<keyword evidence="4 5" id="KW-0472">Membrane</keyword>
<dbReference type="RefSeq" id="WP_310170646.1">
    <property type="nucleotide sequence ID" value="NZ_BAABHE010000002.1"/>
</dbReference>
<keyword evidence="3 5" id="KW-1133">Transmembrane helix</keyword>
<evidence type="ECO:0000259" key="6">
    <source>
        <dbReference type="Pfam" id="PF12698"/>
    </source>
</evidence>
<evidence type="ECO:0000256" key="3">
    <source>
        <dbReference type="ARBA" id="ARBA00022989"/>
    </source>
</evidence>
<feature type="domain" description="ABC-2 type transporter transmembrane" evidence="6">
    <location>
        <begin position="80"/>
        <end position="272"/>
    </location>
</feature>
<keyword evidence="8" id="KW-1185">Reference proteome</keyword>
<sequence>MTPTVTRIVRRSATAPTDFDAVRTVIRRELVTRFVNRSIVVSTLMLGALAGLGAGVGGWFLVDRFGSTGTLALDTQFLVATAMISALLAALIYSSQSLASGVVEEKSSRLVEILLTKIGVTPLLAGKLIGVGLVTLGQLLVIGGAALTSFTVVGGWSVLDIELGANLLWFLVWFLLGFCSFATLSTLLASMVSRHADLGTALTPLVVSQLVLWVVALYLVPQYLASTWIQVLSFVPLLSSYLMPMRFALDGVHTVEMVIAALIAAVTVPLLFRFTTTIYRKNALRTGSLVAMREPSTADETA</sequence>
<feature type="transmembrane region" description="Helical" evidence="5">
    <location>
        <begin position="82"/>
        <end position="103"/>
    </location>
</feature>
<feature type="transmembrane region" description="Helical" evidence="5">
    <location>
        <begin position="38"/>
        <end position="62"/>
    </location>
</feature>
<comment type="caution">
    <text evidence="7">The sequence shown here is derived from an EMBL/GenBank/DDBJ whole genome shotgun (WGS) entry which is preliminary data.</text>
</comment>
<keyword evidence="2 5" id="KW-0812">Transmembrane</keyword>
<organism evidence="7 8">
    <name type="scientific">Enteractinococcus fodinae</name>
    <dbReference type="NCBI Taxonomy" id="684663"/>
    <lineage>
        <taxon>Bacteria</taxon>
        <taxon>Bacillati</taxon>
        <taxon>Actinomycetota</taxon>
        <taxon>Actinomycetes</taxon>
        <taxon>Micrococcales</taxon>
        <taxon>Micrococcaceae</taxon>
    </lineage>
</organism>
<dbReference type="Proteomes" id="UP001183794">
    <property type="component" value="Unassembled WGS sequence"/>
</dbReference>
<evidence type="ECO:0000313" key="7">
    <source>
        <dbReference type="EMBL" id="MDR7346122.1"/>
    </source>
</evidence>
<evidence type="ECO:0000256" key="5">
    <source>
        <dbReference type="SAM" id="Phobius"/>
    </source>
</evidence>
<gene>
    <name evidence="7" type="ORF">J2S62_000379</name>
</gene>
<accession>A0ABU2AXP1</accession>
<dbReference type="Pfam" id="PF12698">
    <property type="entry name" value="ABC2_membrane_3"/>
    <property type="match status" value="1"/>
</dbReference>
<dbReference type="EMBL" id="JAVDYJ010000001">
    <property type="protein sequence ID" value="MDR7346122.1"/>
    <property type="molecule type" value="Genomic_DNA"/>
</dbReference>
<comment type="subcellular location">
    <subcellularLocation>
        <location evidence="1">Membrane</location>
        <topology evidence="1">Multi-pass membrane protein</topology>
    </subcellularLocation>
</comment>
<feature type="transmembrane region" description="Helical" evidence="5">
    <location>
        <begin position="167"/>
        <end position="189"/>
    </location>
</feature>